<organism evidence="4 5">
    <name type="scientific">Siccirubricoccus deserti</name>
    <dbReference type="NCBI Taxonomy" id="2013562"/>
    <lineage>
        <taxon>Bacteria</taxon>
        <taxon>Pseudomonadati</taxon>
        <taxon>Pseudomonadota</taxon>
        <taxon>Alphaproteobacteria</taxon>
        <taxon>Acetobacterales</taxon>
        <taxon>Roseomonadaceae</taxon>
        <taxon>Siccirubricoccus</taxon>
    </lineage>
</organism>
<dbReference type="EMBL" id="JACOMF010000107">
    <property type="protein sequence ID" value="MBC4019021.1"/>
    <property type="molecule type" value="Genomic_DNA"/>
</dbReference>
<dbReference type="InterPro" id="IPR013491">
    <property type="entry name" value="Tape_meas_N"/>
</dbReference>
<sequence length="732" mass="78648">MADSTRRVSVRLSLDDAARVKQELREVGETGQRSLERIQGGADRASRALDLLDVAVRGVQIAGLAAGLRAVVVAGDALTQSMGRLNTALGSVERAGEIYDRLYRDSLQTGVAVRESVDALARFSIAAREIGATSDQVATLVGGLQRIAIASGASQQEIASSTQQLAQALASGTLQGDELRSILEGLPTLAQALARELGVSIGELRKLGSEGKLTADTVFPALLRAVERLNGEFERAPLSVSRAFGQLTAAADQFLARLDQAIGLSNALARALSGAARVLEGVRRGSGLLAPSEQEADRRAQAEALRAQIARLEAESEGYSLRSQPRRGSIRGGLVGTARQQAGVDRAARLEELRRQYTELQEEITRGEQAAGERQRTEQESAAAQAAEARRRRTAADAEELRKALDDRFRINSEYEDRTRRLREAEAAGGITAADRTRLETLALQERDEALRRLEPRVAAVRRASNEGAREAREAEREINDIIRERERLIQNNENAQERYTRRLETLGRLVERSERIGQPIPDETVSREANAALEELERRQQRVQEATAQTNDTARELGLTFSSAFEDAVVKGEKLQKVLQSILQDISRLVLRKAVTEPLVGALGSALGGFDLSKAITSGFGLFGMDGGLKAAANGAVFGGAGVIPFARGGVVDRPTLFPFARGTGLMGEAGPEAIMPLRRGRDGKLGVAADGGTSTINITINSPDADGFRRSADQVTAAIADGVRRGGRLR</sequence>
<proteinExistence type="predicted"/>
<gene>
    <name evidence="4" type="ORF">H7965_27665</name>
</gene>
<dbReference type="RefSeq" id="WP_186773756.1">
    <property type="nucleotide sequence ID" value="NZ_JACOMF010000107.1"/>
</dbReference>
<evidence type="ECO:0000313" key="5">
    <source>
        <dbReference type="Proteomes" id="UP000600101"/>
    </source>
</evidence>
<comment type="caution">
    <text evidence="4">The sequence shown here is derived from an EMBL/GenBank/DDBJ whole genome shotgun (WGS) entry which is preliminary data.</text>
</comment>
<dbReference type="NCBIfam" id="TIGR02675">
    <property type="entry name" value="tape_meas_nterm"/>
    <property type="match status" value="1"/>
</dbReference>
<feature type="region of interest" description="Disordered" evidence="2">
    <location>
        <begin position="361"/>
        <end position="395"/>
    </location>
</feature>
<feature type="compositionally biased region" description="Basic and acidic residues" evidence="2">
    <location>
        <begin position="361"/>
        <end position="379"/>
    </location>
</feature>
<feature type="coiled-coil region" evidence="1">
    <location>
        <begin position="295"/>
        <end position="322"/>
    </location>
</feature>
<accession>A0A9X0R3P6</accession>
<reference evidence="4" key="1">
    <citation type="submission" date="2020-08" db="EMBL/GenBank/DDBJ databases">
        <authorList>
            <person name="Hu Y."/>
            <person name="Nguyen S.V."/>
            <person name="Li F."/>
            <person name="Fanning S."/>
        </authorList>
    </citation>
    <scope>NUCLEOTIDE SEQUENCE</scope>
    <source>
        <strain evidence="4">SYSU D8009</strain>
    </source>
</reference>
<keyword evidence="1" id="KW-0175">Coiled coil</keyword>
<feature type="coiled-coil region" evidence="1">
    <location>
        <begin position="527"/>
        <end position="554"/>
    </location>
</feature>
<dbReference type="AlphaFoldDB" id="A0A9X0R3P6"/>
<dbReference type="Proteomes" id="UP000600101">
    <property type="component" value="Unassembled WGS sequence"/>
</dbReference>
<evidence type="ECO:0000313" key="4">
    <source>
        <dbReference type="EMBL" id="MBC4019021.1"/>
    </source>
</evidence>
<evidence type="ECO:0000259" key="3">
    <source>
        <dbReference type="Pfam" id="PF20155"/>
    </source>
</evidence>
<name>A0A9X0R3P6_9PROT</name>
<evidence type="ECO:0000256" key="2">
    <source>
        <dbReference type="SAM" id="MobiDB-lite"/>
    </source>
</evidence>
<keyword evidence="5" id="KW-1185">Reference proteome</keyword>
<feature type="coiled-coil region" evidence="1">
    <location>
        <begin position="465"/>
        <end position="499"/>
    </location>
</feature>
<dbReference type="Pfam" id="PF20155">
    <property type="entry name" value="TMP_3"/>
    <property type="match status" value="1"/>
</dbReference>
<feature type="domain" description="Tape measure protein N-terminal" evidence="3">
    <location>
        <begin position="71"/>
        <end position="260"/>
    </location>
</feature>
<evidence type="ECO:0000256" key="1">
    <source>
        <dbReference type="SAM" id="Coils"/>
    </source>
</evidence>
<protein>
    <submittedName>
        <fullName evidence="4">Tape measure protein</fullName>
    </submittedName>
</protein>